<evidence type="ECO:0008006" key="3">
    <source>
        <dbReference type="Google" id="ProtNLM"/>
    </source>
</evidence>
<dbReference type="Pfam" id="PF00560">
    <property type="entry name" value="LRR_1"/>
    <property type="match status" value="1"/>
</dbReference>
<dbReference type="Gene3D" id="3.80.10.10">
    <property type="entry name" value="Ribonuclease Inhibitor"/>
    <property type="match status" value="1"/>
</dbReference>
<keyword evidence="2" id="KW-1185">Reference proteome</keyword>
<protein>
    <recommendedName>
        <fullName evidence="3">Leucine-rich repeat domain-containing protein</fullName>
    </recommendedName>
</protein>
<evidence type="ECO:0000313" key="1">
    <source>
        <dbReference type="EMBL" id="GAA2916651.1"/>
    </source>
</evidence>
<proteinExistence type="predicted"/>
<dbReference type="EMBL" id="BAAAVI010000183">
    <property type="protein sequence ID" value="GAA2916651.1"/>
    <property type="molecule type" value="Genomic_DNA"/>
</dbReference>
<comment type="caution">
    <text evidence="1">The sequence shown here is derived from an EMBL/GenBank/DDBJ whole genome shotgun (WGS) entry which is preliminary data.</text>
</comment>
<dbReference type="SUPFAM" id="SSF52058">
    <property type="entry name" value="L domain-like"/>
    <property type="match status" value="1"/>
</dbReference>
<organism evidence="1 2">
    <name type="scientific">Streptosporangium fragile</name>
    <dbReference type="NCBI Taxonomy" id="46186"/>
    <lineage>
        <taxon>Bacteria</taxon>
        <taxon>Bacillati</taxon>
        <taxon>Actinomycetota</taxon>
        <taxon>Actinomycetes</taxon>
        <taxon>Streptosporangiales</taxon>
        <taxon>Streptosporangiaceae</taxon>
        <taxon>Streptosporangium</taxon>
    </lineage>
</organism>
<sequence>MGSGTGRSAAAARIDRCLRTGSTSLDLSRLHLGTVPESLGDLTHLTSLDLSGNVLSRTIPRR</sequence>
<evidence type="ECO:0000313" key="2">
    <source>
        <dbReference type="Proteomes" id="UP001500831"/>
    </source>
</evidence>
<accession>A0ABP6J120</accession>
<dbReference type="InterPro" id="IPR001611">
    <property type="entry name" value="Leu-rich_rpt"/>
</dbReference>
<dbReference type="Proteomes" id="UP001500831">
    <property type="component" value="Unassembled WGS sequence"/>
</dbReference>
<dbReference type="InterPro" id="IPR032675">
    <property type="entry name" value="LRR_dom_sf"/>
</dbReference>
<gene>
    <name evidence="1" type="ORF">GCM10010517_82010</name>
</gene>
<reference evidence="2" key="1">
    <citation type="journal article" date="2019" name="Int. J. Syst. Evol. Microbiol.">
        <title>The Global Catalogue of Microorganisms (GCM) 10K type strain sequencing project: providing services to taxonomists for standard genome sequencing and annotation.</title>
        <authorList>
            <consortium name="The Broad Institute Genomics Platform"/>
            <consortium name="The Broad Institute Genome Sequencing Center for Infectious Disease"/>
            <person name="Wu L."/>
            <person name="Ma J."/>
        </authorList>
    </citation>
    <scope>NUCLEOTIDE SEQUENCE [LARGE SCALE GENOMIC DNA]</scope>
    <source>
        <strain evidence="2">JCM 6242</strain>
    </source>
</reference>
<dbReference type="RefSeq" id="WP_344982404.1">
    <property type="nucleotide sequence ID" value="NZ_BAAAVI010000183.1"/>
</dbReference>
<name>A0ABP6J120_9ACTN</name>